<organism evidence="1 2">
    <name type="scientific">Hominilimicola fabiformis</name>
    <dbReference type="NCBI Taxonomy" id="2885356"/>
    <lineage>
        <taxon>Bacteria</taxon>
        <taxon>Bacillati</taxon>
        <taxon>Bacillota</taxon>
        <taxon>Clostridia</taxon>
        <taxon>Eubacteriales</taxon>
        <taxon>Oscillospiraceae</taxon>
        <taxon>Hominilimicola</taxon>
    </lineage>
</organism>
<dbReference type="Proteomes" id="UP001198242">
    <property type="component" value="Unassembled WGS sequence"/>
</dbReference>
<name>A0AAE3E0V7_9FIRM</name>
<sequence length="149" mass="17163">MDLKSTLYQKLSEQDKQNIKELTNKYKTSDYTLAEIFNVKSEIYKNIPLSQLCLSARVVSAIIRFKNIIDLEKLLNLTLPQIWGIKNLGEIGINELVLLIQKYINDHTPKTKNSVQKPTNEEIQNLLNAIHSQGRSVREVTELLEKNII</sequence>
<protein>
    <submittedName>
        <fullName evidence="1">Uncharacterized protein</fullName>
    </submittedName>
</protein>
<keyword evidence="2" id="KW-1185">Reference proteome</keyword>
<accession>A0AAE3E0V7</accession>
<dbReference type="EMBL" id="JAJEQM010000018">
    <property type="protein sequence ID" value="MCC2211466.1"/>
    <property type="molecule type" value="Genomic_DNA"/>
</dbReference>
<dbReference type="AlphaFoldDB" id="A0AAE3E0V7"/>
<dbReference type="SUPFAM" id="SSF47789">
    <property type="entry name" value="C-terminal domain of RNA polymerase alpha subunit"/>
    <property type="match status" value="1"/>
</dbReference>
<comment type="caution">
    <text evidence="1">The sequence shown here is derived from an EMBL/GenBank/DDBJ whole genome shotgun (WGS) entry which is preliminary data.</text>
</comment>
<evidence type="ECO:0000313" key="2">
    <source>
        <dbReference type="Proteomes" id="UP001198242"/>
    </source>
</evidence>
<evidence type="ECO:0000313" key="1">
    <source>
        <dbReference type="EMBL" id="MCC2211466.1"/>
    </source>
</evidence>
<dbReference type="RefSeq" id="WP_022230677.1">
    <property type="nucleotide sequence ID" value="NZ_JAJEQM010000018.1"/>
</dbReference>
<gene>
    <name evidence="1" type="ORF">LKE05_11780</name>
</gene>
<reference evidence="1 2" key="1">
    <citation type="submission" date="2021-10" db="EMBL/GenBank/DDBJ databases">
        <title>Anaerobic single-cell dispensing facilitates the cultivation of human gut bacteria.</title>
        <authorList>
            <person name="Afrizal A."/>
        </authorList>
    </citation>
    <scope>NUCLEOTIDE SEQUENCE [LARGE SCALE GENOMIC DNA]</scope>
    <source>
        <strain evidence="1 2">CLA-AA-H232</strain>
    </source>
</reference>
<dbReference type="Gene3D" id="1.10.150.20">
    <property type="entry name" value="5' to 3' exonuclease, C-terminal subdomain"/>
    <property type="match status" value="1"/>
</dbReference>
<proteinExistence type="predicted"/>